<accession>A0A0C3JIM8</accession>
<evidence type="ECO:0000313" key="2">
    <source>
        <dbReference type="Proteomes" id="UP000054217"/>
    </source>
</evidence>
<proteinExistence type="predicted"/>
<dbReference type="Gene3D" id="3.30.70.270">
    <property type="match status" value="1"/>
</dbReference>
<dbReference type="OrthoDB" id="5599163at2759"/>
<dbReference type="InterPro" id="IPR043128">
    <property type="entry name" value="Rev_trsase/Diguanyl_cyclase"/>
</dbReference>
<evidence type="ECO:0008006" key="3">
    <source>
        <dbReference type="Google" id="ProtNLM"/>
    </source>
</evidence>
<gene>
    <name evidence="1" type="ORF">M404DRAFT_133599</name>
</gene>
<dbReference type="SUPFAM" id="SSF56672">
    <property type="entry name" value="DNA/RNA polymerases"/>
    <property type="match status" value="1"/>
</dbReference>
<dbReference type="InterPro" id="IPR043502">
    <property type="entry name" value="DNA/RNA_pol_sf"/>
</dbReference>
<sequence length="278" mass="31662">MNFPLPLAPMLQNIPTRIPSPTFTFLSSTQTILNPSAIATFNSIYQLDPAVHTLIYKPVSKKVQMVPAPMVEEYCIISLPDDPLAGLQPLSTHQPELDLDPADWLWPEELKLVTWLVSVHEPTFAWDIMECGHPDKHYFLPVKIPMIPHTPWVQCNIPIPSMIHAQVIDMIKDHIKSSMYEPSTAAYCSCWFCVVKKDRKSLCLVHDLQPLNAVIIHDMSIPPFIEHLTEYFAGYAVYVMMDLYSRYDQHALHVDSHDLTTIGTCLDCISLLLCHKLM</sequence>
<keyword evidence="2" id="KW-1185">Reference proteome</keyword>
<dbReference type="Gene3D" id="3.10.10.10">
    <property type="entry name" value="HIV Type 1 Reverse Transcriptase, subunit A, domain 1"/>
    <property type="match status" value="1"/>
</dbReference>
<dbReference type="InParanoid" id="A0A0C3JIM8"/>
<name>A0A0C3JIM8_PISTI</name>
<reference evidence="1 2" key="1">
    <citation type="submission" date="2014-04" db="EMBL/GenBank/DDBJ databases">
        <authorList>
            <consortium name="DOE Joint Genome Institute"/>
            <person name="Kuo A."/>
            <person name="Kohler A."/>
            <person name="Costa M.D."/>
            <person name="Nagy L.G."/>
            <person name="Floudas D."/>
            <person name="Copeland A."/>
            <person name="Barry K.W."/>
            <person name="Cichocki N."/>
            <person name="Veneault-Fourrey C."/>
            <person name="LaButti K."/>
            <person name="Lindquist E.A."/>
            <person name="Lipzen A."/>
            <person name="Lundell T."/>
            <person name="Morin E."/>
            <person name="Murat C."/>
            <person name="Sun H."/>
            <person name="Tunlid A."/>
            <person name="Henrissat B."/>
            <person name="Grigoriev I.V."/>
            <person name="Hibbett D.S."/>
            <person name="Martin F."/>
            <person name="Nordberg H.P."/>
            <person name="Cantor M.N."/>
            <person name="Hua S.X."/>
        </authorList>
    </citation>
    <scope>NUCLEOTIDE SEQUENCE [LARGE SCALE GENOMIC DNA]</scope>
    <source>
        <strain evidence="1 2">Marx 270</strain>
    </source>
</reference>
<dbReference type="EMBL" id="KN831956">
    <property type="protein sequence ID" value="KIO08953.1"/>
    <property type="molecule type" value="Genomic_DNA"/>
</dbReference>
<dbReference type="HOGENOM" id="CLU_092523_3_1_1"/>
<organism evidence="1 2">
    <name type="scientific">Pisolithus tinctorius Marx 270</name>
    <dbReference type="NCBI Taxonomy" id="870435"/>
    <lineage>
        <taxon>Eukaryota</taxon>
        <taxon>Fungi</taxon>
        <taxon>Dikarya</taxon>
        <taxon>Basidiomycota</taxon>
        <taxon>Agaricomycotina</taxon>
        <taxon>Agaricomycetes</taxon>
        <taxon>Agaricomycetidae</taxon>
        <taxon>Boletales</taxon>
        <taxon>Sclerodermatineae</taxon>
        <taxon>Pisolithaceae</taxon>
        <taxon>Pisolithus</taxon>
    </lineage>
</organism>
<reference evidence="2" key="2">
    <citation type="submission" date="2015-01" db="EMBL/GenBank/DDBJ databases">
        <title>Evolutionary Origins and Diversification of the Mycorrhizal Mutualists.</title>
        <authorList>
            <consortium name="DOE Joint Genome Institute"/>
            <consortium name="Mycorrhizal Genomics Consortium"/>
            <person name="Kohler A."/>
            <person name="Kuo A."/>
            <person name="Nagy L.G."/>
            <person name="Floudas D."/>
            <person name="Copeland A."/>
            <person name="Barry K.W."/>
            <person name="Cichocki N."/>
            <person name="Veneault-Fourrey C."/>
            <person name="LaButti K."/>
            <person name="Lindquist E.A."/>
            <person name="Lipzen A."/>
            <person name="Lundell T."/>
            <person name="Morin E."/>
            <person name="Murat C."/>
            <person name="Riley R."/>
            <person name="Ohm R."/>
            <person name="Sun H."/>
            <person name="Tunlid A."/>
            <person name="Henrissat B."/>
            <person name="Grigoriev I.V."/>
            <person name="Hibbett D.S."/>
            <person name="Martin F."/>
        </authorList>
    </citation>
    <scope>NUCLEOTIDE SEQUENCE [LARGE SCALE GENOMIC DNA]</scope>
    <source>
        <strain evidence="2">Marx 270</strain>
    </source>
</reference>
<protein>
    <recommendedName>
        <fullName evidence="3">Reverse transcriptase domain-containing protein</fullName>
    </recommendedName>
</protein>
<dbReference type="Proteomes" id="UP000054217">
    <property type="component" value="Unassembled WGS sequence"/>
</dbReference>
<dbReference type="STRING" id="870435.A0A0C3JIM8"/>
<evidence type="ECO:0000313" key="1">
    <source>
        <dbReference type="EMBL" id="KIO08953.1"/>
    </source>
</evidence>
<dbReference type="AlphaFoldDB" id="A0A0C3JIM8"/>